<evidence type="ECO:0000256" key="7">
    <source>
        <dbReference type="ARBA" id="ARBA00023136"/>
    </source>
</evidence>
<sequence>MSPFNSVKSDSVEDGIVVDGWVAVAYGRKKRDADSYNEDYFNNWKYSEQSVRPTTASGTNLDRLVRDIKKKIKVAKDFWNGLPHGV</sequence>
<keyword evidence="3" id="KW-1003">Cell membrane</keyword>
<evidence type="ECO:0000256" key="5">
    <source>
        <dbReference type="ARBA" id="ARBA00022729"/>
    </source>
</evidence>
<evidence type="ECO:0000256" key="4">
    <source>
        <dbReference type="ARBA" id="ARBA00022622"/>
    </source>
</evidence>
<gene>
    <name evidence="11" type="ORF">LSH36_189g03039</name>
</gene>
<keyword evidence="8" id="KW-0325">Glycoprotein</keyword>
<accession>A0AAD9JQG6</accession>
<comment type="caution">
    <text evidence="11">The sequence shown here is derived from an EMBL/GenBank/DDBJ whole genome shotgun (WGS) entry which is preliminary data.</text>
</comment>
<dbReference type="EMBL" id="JAODUP010000189">
    <property type="protein sequence ID" value="KAK2157534.1"/>
    <property type="molecule type" value="Genomic_DNA"/>
</dbReference>
<evidence type="ECO:0000256" key="9">
    <source>
        <dbReference type="ARBA" id="ARBA00023207"/>
    </source>
</evidence>
<dbReference type="Pfam" id="PF01153">
    <property type="entry name" value="Glypican"/>
    <property type="match status" value="1"/>
</dbReference>
<evidence type="ECO:0000256" key="6">
    <source>
        <dbReference type="ARBA" id="ARBA00022974"/>
    </source>
</evidence>
<evidence type="ECO:0000256" key="2">
    <source>
        <dbReference type="ARBA" id="ARBA00010260"/>
    </source>
</evidence>
<evidence type="ECO:0000256" key="1">
    <source>
        <dbReference type="ARBA" id="ARBA00004609"/>
    </source>
</evidence>
<reference evidence="11" key="1">
    <citation type="journal article" date="2023" name="Mol. Biol. Evol.">
        <title>Third-Generation Sequencing Reveals the Adaptive Role of the Epigenome in Three Deep-Sea Polychaetes.</title>
        <authorList>
            <person name="Perez M."/>
            <person name="Aroh O."/>
            <person name="Sun Y."/>
            <person name="Lan Y."/>
            <person name="Juniper S.K."/>
            <person name="Young C.R."/>
            <person name="Angers B."/>
            <person name="Qian P.Y."/>
        </authorList>
    </citation>
    <scope>NUCLEOTIDE SEQUENCE</scope>
    <source>
        <strain evidence="11">P08H-3</strain>
    </source>
</reference>
<comment type="similarity">
    <text evidence="2">Belongs to the glypican family.</text>
</comment>
<keyword evidence="12" id="KW-1185">Reference proteome</keyword>
<dbReference type="GO" id="GO:0005886">
    <property type="term" value="C:plasma membrane"/>
    <property type="evidence" value="ECO:0007669"/>
    <property type="project" value="UniProtKB-SubCell"/>
</dbReference>
<dbReference type="GO" id="GO:0098552">
    <property type="term" value="C:side of membrane"/>
    <property type="evidence" value="ECO:0007669"/>
    <property type="project" value="UniProtKB-KW"/>
</dbReference>
<keyword evidence="7" id="KW-0472">Membrane</keyword>
<keyword evidence="10" id="KW-0449">Lipoprotein</keyword>
<evidence type="ECO:0000313" key="12">
    <source>
        <dbReference type="Proteomes" id="UP001208570"/>
    </source>
</evidence>
<proteinExistence type="inferred from homology"/>
<keyword evidence="6" id="KW-0654">Proteoglycan</keyword>
<evidence type="ECO:0000313" key="11">
    <source>
        <dbReference type="EMBL" id="KAK2157534.1"/>
    </source>
</evidence>
<dbReference type="GO" id="GO:0009966">
    <property type="term" value="P:regulation of signal transduction"/>
    <property type="evidence" value="ECO:0007669"/>
    <property type="project" value="InterPro"/>
</dbReference>
<keyword evidence="4" id="KW-0336">GPI-anchor</keyword>
<dbReference type="InterPro" id="IPR001863">
    <property type="entry name" value="Glypican"/>
</dbReference>
<evidence type="ECO:0000256" key="8">
    <source>
        <dbReference type="ARBA" id="ARBA00023180"/>
    </source>
</evidence>
<comment type="subcellular location">
    <subcellularLocation>
        <location evidence="1">Cell membrane</location>
        <topology evidence="1">Lipid-anchor</topology>
        <topology evidence="1">GPI-anchor</topology>
    </subcellularLocation>
</comment>
<keyword evidence="5" id="KW-0732">Signal</keyword>
<evidence type="ECO:0000256" key="10">
    <source>
        <dbReference type="ARBA" id="ARBA00023288"/>
    </source>
</evidence>
<protein>
    <submittedName>
        <fullName evidence="11">Uncharacterized protein</fullName>
    </submittedName>
</protein>
<organism evidence="11 12">
    <name type="scientific">Paralvinella palmiformis</name>
    <dbReference type="NCBI Taxonomy" id="53620"/>
    <lineage>
        <taxon>Eukaryota</taxon>
        <taxon>Metazoa</taxon>
        <taxon>Spiralia</taxon>
        <taxon>Lophotrochozoa</taxon>
        <taxon>Annelida</taxon>
        <taxon>Polychaeta</taxon>
        <taxon>Sedentaria</taxon>
        <taxon>Canalipalpata</taxon>
        <taxon>Terebellida</taxon>
        <taxon>Terebelliformia</taxon>
        <taxon>Alvinellidae</taxon>
        <taxon>Paralvinella</taxon>
    </lineage>
</organism>
<name>A0AAD9JQG6_9ANNE</name>
<dbReference type="Proteomes" id="UP001208570">
    <property type="component" value="Unassembled WGS sequence"/>
</dbReference>
<keyword evidence="9" id="KW-0357">Heparan sulfate</keyword>
<dbReference type="AlphaFoldDB" id="A0AAD9JQG6"/>
<evidence type="ECO:0000256" key="3">
    <source>
        <dbReference type="ARBA" id="ARBA00022475"/>
    </source>
</evidence>